<name>A0A8S9YUL7_9TREM</name>
<proteinExistence type="predicted"/>
<evidence type="ECO:0000313" key="3">
    <source>
        <dbReference type="Proteomes" id="UP000822476"/>
    </source>
</evidence>
<gene>
    <name evidence="2" type="ORF">EG68_07914</name>
</gene>
<dbReference type="AlphaFoldDB" id="A0A8S9YUL7"/>
<keyword evidence="3" id="KW-1185">Reference proteome</keyword>
<feature type="region of interest" description="Disordered" evidence="1">
    <location>
        <begin position="204"/>
        <end position="250"/>
    </location>
</feature>
<evidence type="ECO:0000313" key="2">
    <source>
        <dbReference type="EMBL" id="KAF7255588.1"/>
    </source>
</evidence>
<dbReference type="EMBL" id="JTDE01003839">
    <property type="protein sequence ID" value="KAF7255588.1"/>
    <property type="molecule type" value="Genomic_DNA"/>
</dbReference>
<organism evidence="2 3">
    <name type="scientific">Paragonimus skrjabini miyazakii</name>
    <dbReference type="NCBI Taxonomy" id="59628"/>
    <lineage>
        <taxon>Eukaryota</taxon>
        <taxon>Metazoa</taxon>
        <taxon>Spiralia</taxon>
        <taxon>Lophotrochozoa</taxon>
        <taxon>Platyhelminthes</taxon>
        <taxon>Trematoda</taxon>
        <taxon>Digenea</taxon>
        <taxon>Plagiorchiida</taxon>
        <taxon>Troglotremata</taxon>
        <taxon>Troglotrematidae</taxon>
        <taxon>Paragonimus</taxon>
    </lineage>
</organism>
<evidence type="ECO:0000256" key="1">
    <source>
        <dbReference type="SAM" id="MobiDB-lite"/>
    </source>
</evidence>
<reference evidence="2" key="1">
    <citation type="submission" date="2019-07" db="EMBL/GenBank/DDBJ databases">
        <title>Annotation for the trematode Paragonimus miyazaki's.</title>
        <authorList>
            <person name="Choi Y.-J."/>
        </authorList>
    </citation>
    <scope>NUCLEOTIDE SEQUENCE</scope>
    <source>
        <strain evidence="2">Japan</strain>
    </source>
</reference>
<accession>A0A8S9YUL7</accession>
<dbReference type="OrthoDB" id="6247871at2759"/>
<feature type="compositionally biased region" description="Low complexity" evidence="1">
    <location>
        <begin position="208"/>
        <end position="220"/>
    </location>
</feature>
<protein>
    <submittedName>
        <fullName evidence="2">Uncharacterized protein</fullName>
    </submittedName>
</protein>
<feature type="compositionally biased region" description="Basic and acidic residues" evidence="1">
    <location>
        <begin position="231"/>
        <end position="241"/>
    </location>
</feature>
<sequence length="349" mass="39195">MSVPPQPYGIYSRTLFHVSVPRPAERTLVDLAAVVAPQADDSETELLRVYLFQGRMERPVHRIDHALESTKIIQFSLNSAAIQRPLSSFSDCVTQINRFFPDYHKMFDGLPHIPLSFFKEKTSTSQDGFVNDKNSSHDLCRTRILSLRSCTKPLPGPSEEPIQDSLNLSVDSDRLTVSTRIPVPQEHTPKRRIQLDDTCNTSLETIDSRCPPNNRSPSPSKAFKNVRRSTPKSDPELDMHPRSHSWRRSQLSRTSVGSLCGRSSEMLPACHAAEVPAEVNTIYMRSLIAESSTIANRETSNEVPSFVIKYLPSFLAHTEAIHVMCSIRLSPQCNQTLDDLLNQTVNQAT</sequence>
<comment type="caution">
    <text evidence="2">The sequence shown here is derived from an EMBL/GenBank/DDBJ whole genome shotgun (WGS) entry which is preliminary data.</text>
</comment>
<dbReference type="Proteomes" id="UP000822476">
    <property type="component" value="Unassembled WGS sequence"/>
</dbReference>